<dbReference type="InterPro" id="IPR011009">
    <property type="entry name" value="Kinase-like_dom_sf"/>
</dbReference>
<keyword evidence="3" id="KW-1185">Reference proteome</keyword>
<dbReference type="Proteomes" id="UP000053593">
    <property type="component" value="Unassembled WGS sequence"/>
</dbReference>
<dbReference type="Gene3D" id="1.10.510.10">
    <property type="entry name" value="Transferase(Phosphotransferase) domain 1"/>
    <property type="match status" value="1"/>
</dbReference>
<feature type="domain" description="Protein kinase" evidence="1">
    <location>
        <begin position="35"/>
        <end position="315"/>
    </location>
</feature>
<name>A0A0D0C9T3_9AGAR</name>
<dbReference type="InterPro" id="IPR040976">
    <property type="entry name" value="Pkinase_fungal"/>
</dbReference>
<accession>A0A0D0C9T3</accession>
<dbReference type="GO" id="GO:0005524">
    <property type="term" value="F:ATP binding"/>
    <property type="evidence" value="ECO:0007669"/>
    <property type="project" value="InterPro"/>
</dbReference>
<dbReference type="EMBL" id="KN834861">
    <property type="protein sequence ID" value="KIK51528.1"/>
    <property type="molecule type" value="Genomic_DNA"/>
</dbReference>
<dbReference type="PANTHER" id="PTHR38248">
    <property type="entry name" value="FUNK1 6"/>
    <property type="match status" value="1"/>
</dbReference>
<sequence length="382" mass="44408">MCVHVEQEPDIMEGVRYKFTSHNKERLIKILHIIFRSDSIPGRGSIVAEAECICEECSAGQHCHLGGRILVIKLSLPCRGRVPENTLIDEARTYAILNNEQWALNHLPRVLESIAIPFPEDSAQEQLRIREQTTEERVLRFMILERLEPLALLEKPEEFAQVFYDILQIHRWLYLKVGILHRDLSPANIMIRRIDGKVYGVLNDFDLSSRVDGLNKGATSKSRTGTAPFMAIDLLREKWQLGHFYRHDVESLFYIILCIAGRYKLPGILASEREYSKWFRGNEDDVYDRKSSFLFAKEAEKVVVKPFFRGFKLWLEGIFLCFQLGYGARLAKRLSGNLDDFDQDTMDDHVTYEKMQELMRSFEGKALETRWEEDRSEGIDLN</sequence>
<protein>
    <recommendedName>
        <fullName evidence="1">Protein kinase domain-containing protein</fullName>
    </recommendedName>
</protein>
<dbReference type="GO" id="GO:0004672">
    <property type="term" value="F:protein kinase activity"/>
    <property type="evidence" value="ECO:0007669"/>
    <property type="project" value="InterPro"/>
</dbReference>
<evidence type="ECO:0000313" key="2">
    <source>
        <dbReference type="EMBL" id="KIK51528.1"/>
    </source>
</evidence>
<dbReference type="PROSITE" id="PS00109">
    <property type="entry name" value="PROTEIN_KINASE_TYR"/>
    <property type="match status" value="1"/>
</dbReference>
<dbReference type="PANTHER" id="PTHR38248:SF2">
    <property type="entry name" value="FUNK1 11"/>
    <property type="match status" value="1"/>
</dbReference>
<dbReference type="HOGENOM" id="CLU_723724_0_0_1"/>
<dbReference type="OrthoDB" id="5569250at2759"/>
<dbReference type="AlphaFoldDB" id="A0A0D0C9T3"/>
<gene>
    <name evidence="2" type="ORF">GYMLUDRAFT_265776</name>
</gene>
<dbReference type="PROSITE" id="PS50011">
    <property type="entry name" value="PROTEIN_KINASE_DOM"/>
    <property type="match status" value="1"/>
</dbReference>
<evidence type="ECO:0000259" key="1">
    <source>
        <dbReference type="PROSITE" id="PS50011"/>
    </source>
</evidence>
<proteinExistence type="predicted"/>
<organism evidence="2 3">
    <name type="scientific">Collybiopsis luxurians FD-317 M1</name>
    <dbReference type="NCBI Taxonomy" id="944289"/>
    <lineage>
        <taxon>Eukaryota</taxon>
        <taxon>Fungi</taxon>
        <taxon>Dikarya</taxon>
        <taxon>Basidiomycota</taxon>
        <taxon>Agaricomycotina</taxon>
        <taxon>Agaricomycetes</taxon>
        <taxon>Agaricomycetidae</taxon>
        <taxon>Agaricales</taxon>
        <taxon>Marasmiineae</taxon>
        <taxon>Omphalotaceae</taxon>
        <taxon>Collybiopsis</taxon>
        <taxon>Collybiopsis luxurians</taxon>
    </lineage>
</organism>
<dbReference type="InterPro" id="IPR000719">
    <property type="entry name" value="Prot_kinase_dom"/>
</dbReference>
<dbReference type="InterPro" id="IPR008266">
    <property type="entry name" value="Tyr_kinase_AS"/>
</dbReference>
<evidence type="ECO:0000313" key="3">
    <source>
        <dbReference type="Proteomes" id="UP000053593"/>
    </source>
</evidence>
<dbReference type="SUPFAM" id="SSF56112">
    <property type="entry name" value="Protein kinase-like (PK-like)"/>
    <property type="match status" value="1"/>
</dbReference>
<dbReference type="Pfam" id="PF17667">
    <property type="entry name" value="Pkinase_fungal"/>
    <property type="match status" value="1"/>
</dbReference>
<reference evidence="2 3" key="1">
    <citation type="submission" date="2014-04" db="EMBL/GenBank/DDBJ databases">
        <title>Evolutionary Origins and Diversification of the Mycorrhizal Mutualists.</title>
        <authorList>
            <consortium name="DOE Joint Genome Institute"/>
            <consortium name="Mycorrhizal Genomics Consortium"/>
            <person name="Kohler A."/>
            <person name="Kuo A."/>
            <person name="Nagy L.G."/>
            <person name="Floudas D."/>
            <person name="Copeland A."/>
            <person name="Barry K.W."/>
            <person name="Cichocki N."/>
            <person name="Veneault-Fourrey C."/>
            <person name="LaButti K."/>
            <person name="Lindquist E.A."/>
            <person name="Lipzen A."/>
            <person name="Lundell T."/>
            <person name="Morin E."/>
            <person name="Murat C."/>
            <person name="Riley R."/>
            <person name="Ohm R."/>
            <person name="Sun H."/>
            <person name="Tunlid A."/>
            <person name="Henrissat B."/>
            <person name="Grigoriev I.V."/>
            <person name="Hibbett D.S."/>
            <person name="Martin F."/>
        </authorList>
    </citation>
    <scope>NUCLEOTIDE SEQUENCE [LARGE SCALE GENOMIC DNA]</scope>
    <source>
        <strain evidence="2 3">FD-317 M1</strain>
    </source>
</reference>